<evidence type="ECO:0000259" key="7">
    <source>
        <dbReference type="PROSITE" id="PS51918"/>
    </source>
</evidence>
<evidence type="ECO:0000256" key="4">
    <source>
        <dbReference type="ARBA" id="ARBA00022723"/>
    </source>
</evidence>
<sequence>MLNEKMKLEHLRQMRDYRQKLMKEPQLRNLFLELTVRCNERCLHCGSHCGDVTSDELTVEQYKTFLQQVKEDMTTKGKMLDITGGEPLLRKDFFDIMGAAHELGFEWGMTSNATLIDDSVARDLRRTGMATISVSIDGLEATHDEFRRTPKGYERAMNGIESLIRVGGFESIQVTTVVTHKSISELDELFKIFNEMDIDSWRVVNMEPMGRAKQHPELILTPDDYKYLFEFIRNKRIAGEPVCYGCSHYLGMEYEREVRDWYYLCTAGLYTASITANGDIVACLDIERRPEFTQGNILTDRFSEVWKNKFQVFRRDLADDNEVCSKCEHKEFCHGDAYHSWDFDNNKPQVCFKDILF</sequence>
<evidence type="ECO:0000256" key="1">
    <source>
        <dbReference type="ARBA" id="ARBA00001966"/>
    </source>
</evidence>
<dbReference type="SFLD" id="SFLDG01386">
    <property type="entry name" value="main_SPASM_domain-containing"/>
    <property type="match status" value="1"/>
</dbReference>
<dbReference type="Proteomes" id="UP000183461">
    <property type="component" value="Unassembled WGS sequence"/>
</dbReference>
<dbReference type="PIRSF" id="PIRSF037420">
    <property type="entry name" value="PQQ_syn_pqqE"/>
    <property type="match status" value="1"/>
</dbReference>
<feature type="domain" description="Radical SAM core" evidence="7">
    <location>
        <begin position="24"/>
        <end position="238"/>
    </location>
</feature>
<dbReference type="InterPro" id="IPR058240">
    <property type="entry name" value="rSAM_sf"/>
</dbReference>
<dbReference type="InterPro" id="IPR050377">
    <property type="entry name" value="Radical_SAM_PqqE_MftC-like"/>
</dbReference>
<evidence type="ECO:0000313" key="8">
    <source>
        <dbReference type="EMBL" id="SFW48363.1"/>
    </source>
</evidence>
<evidence type="ECO:0000256" key="5">
    <source>
        <dbReference type="ARBA" id="ARBA00023004"/>
    </source>
</evidence>
<proteinExistence type="predicted"/>
<keyword evidence="5" id="KW-0408">Iron</keyword>
<dbReference type="Pfam" id="PF13186">
    <property type="entry name" value="SPASM"/>
    <property type="match status" value="1"/>
</dbReference>
<dbReference type="GO" id="GO:0046872">
    <property type="term" value="F:metal ion binding"/>
    <property type="evidence" value="ECO:0007669"/>
    <property type="project" value="UniProtKB-KW"/>
</dbReference>
<dbReference type="GO" id="GO:0003824">
    <property type="term" value="F:catalytic activity"/>
    <property type="evidence" value="ECO:0007669"/>
    <property type="project" value="InterPro"/>
</dbReference>
<dbReference type="SFLD" id="SFLDS00029">
    <property type="entry name" value="Radical_SAM"/>
    <property type="match status" value="1"/>
</dbReference>
<keyword evidence="2" id="KW-0004">4Fe-4S</keyword>
<organism evidence="8 9">
    <name type="scientific">Ruminococcus flavefaciens</name>
    <dbReference type="NCBI Taxonomy" id="1265"/>
    <lineage>
        <taxon>Bacteria</taxon>
        <taxon>Bacillati</taxon>
        <taxon>Bacillota</taxon>
        <taxon>Clostridia</taxon>
        <taxon>Eubacteriales</taxon>
        <taxon>Oscillospiraceae</taxon>
        <taxon>Ruminococcus</taxon>
    </lineage>
</organism>
<evidence type="ECO:0000256" key="2">
    <source>
        <dbReference type="ARBA" id="ARBA00022485"/>
    </source>
</evidence>
<keyword evidence="6" id="KW-0411">Iron-sulfur</keyword>
<dbReference type="InterPro" id="IPR006638">
    <property type="entry name" value="Elp3/MiaA/NifB-like_rSAM"/>
</dbReference>
<dbReference type="NCBIfam" id="TIGR04085">
    <property type="entry name" value="rSAM_more_4Fe4S"/>
    <property type="match status" value="1"/>
</dbReference>
<dbReference type="CDD" id="cd01335">
    <property type="entry name" value="Radical_SAM"/>
    <property type="match status" value="1"/>
</dbReference>
<name>A0A1K1PLL1_RUMFL</name>
<dbReference type="SMART" id="SM00729">
    <property type="entry name" value="Elp3"/>
    <property type="match status" value="1"/>
</dbReference>
<dbReference type="Gene3D" id="3.20.20.70">
    <property type="entry name" value="Aldolase class I"/>
    <property type="match status" value="1"/>
</dbReference>
<dbReference type="GO" id="GO:0051539">
    <property type="term" value="F:4 iron, 4 sulfur cluster binding"/>
    <property type="evidence" value="ECO:0007669"/>
    <property type="project" value="UniProtKB-KW"/>
</dbReference>
<reference evidence="8 9" key="1">
    <citation type="submission" date="2016-11" db="EMBL/GenBank/DDBJ databases">
        <authorList>
            <person name="Jaros S."/>
            <person name="Januszkiewicz K."/>
            <person name="Wedrychowicz H."/>
        </authorList>
    </citation>
    <scope>NUCLEOTIDE SEQUENCE [LARGE SCALE GENOMIC DNA]</scope>
    <source>
        <strain evidence="8 9">YL228</strain>
    </source>
</reference>
<dbReference type="InterPro" id="IPR013785">
    <property type="entry name" value="Aldolase_TIM"/>
</dbReference>
<dbReference type="EMBL" id="FPIP01000009">
    <property type="protein sequence ID" value="SFW48363.1"/>
    <property type="molecule type" value="Genomic_DNA"/>
</dbReference>
<dbReference type="PANTHER" id="PTHR11228">
    <property type="entry name" value="RADICAL SAM DOMAIN PROTEIN"/>
    <property type="match status" value="1"/>
</dbReference>
<evidence type="ECO:0000256" key="3">
    <source>
        <dbReference type="ARBA" id="ARBA00022691"/>
    </source>
</evidence>
<dbReference type="InterPro" id="IPR017200">
    <property type="entry name" value="PqqE-like"/>
</dbReference>
<dbReference type="SUPFAM" id="SSF102114">
    <property type="entry name" value="Radical SAM enzymes"/>
    <property type="match status" value="1"/>
</dbReference>
<accession>A0A1K1PLL1</accession>
<dbReference type="RefSeq" id="WP_072301032.1">
    <property type="nucleotide sequence ID" value="NZ_FPIP01000009.1"/>
</dbReference>
<dbReference type="Pfam" id="PF04055">
    <property type="entry name" value="Radical_SAM"/>
    <property type="match status" value="1"/>
</dbReference>
<keyword evidence="4" id="KW-0479">Metal-binding</keyword>
<dbReference type="PROSITE" id="PS51918">
    <property type="entry name" value="RADICAL_SAM"/>
    <property type="match status" value="1"/>
</dbReference>
<dbReference type="AlphaFoldDB" id="A0A1K1PLL1"/>
<comment type="cofactor">
    <cofactor evidence="1">
        <name>[4Fe-4S] cluster</name>
        <dbReference type="ChEBI" id="CHEBI:49883"/>
    </cofactor>
</comment>
<dbReference type="PANTHER" id="PTHR11228:SF7">
    <property type="entry name" value="PQQA PEPTIDE CYCLASE"/>
    <property type="match status" value="1"/>
</dbReference>
<dbReference type="InterPro" id="IPR023885">
    <property type="entry name" value="4Fe4S-binding_SPASM_dom"/>
</dbReference>
<gene>
    <name evidence="8" type="ORF">SAMN02910280_2847</name>
</gene>
<dbReference type="InterPro" id="IPR007197">
    <property type="entry name" value="rSAM"/>
</dbReference>
<keyword evidence="3" id="KW-0949">S-adenosyl-L-methionine</keyword>
<dbReference type="SFLD" id="SFLDG01067">
    <property type="entry name" value="SPASM/twitch_domain_containing"/>
    <property type="match status" value="1"/>
</dbReference>
<evidence type="ECO:0000313" key="9">
    <source>
        <dbReference type="Proteomes" id="UP000183461"/>
    </source>
</evidence>
<evidence type="ECO:0000256" key="6">
    <source>
        <dbReference type="ARBA" id="ARBA00023014"/>
    </source>
</evidence>
<protein>
    <submittedName>
        <fullName evidence="8">Radical SAM additional 4Fe4S-binding SPASM domain-containing protein</fullName>
    </submittedName>
</protein>